<proteinExistence type="predicted"/>
<dbReference type="EMBL" id="KQ435719">
    <property type="protein sequence ID" value="KOX78837.1"/>
    <property type="molecule type" value="Genomic_DNA"/>
</dbReference>
<dbReference type="AlphaFoldDB" id="A0A0M9A7K0"/>
<gene>
    <name evidence="1" type="ORF">WN51_08596</name>
</gene>
<accession>A0A0M9A7K0</accession>
<evidence type="ECO:0000313" key="1">
    <source>
        <dbReference type="EMBL" id="KOX78837.1"/>
    </source>
</evidence>
<keyword evidence="2" id="KW-1185">Reference proteome</keyword>
<sequence>MLQSSFIHADIVEYHQHQSVTNIGTIKKIVNYIAVTRESYLFRDREPCESGNVGMSFTIFCTKALPFVSVIKNSRPSGVADIFVTMPNNPIIN</sequence>
<protein>
    <submittedName>
        <fullName evidence="1">Uncharacterized protein</fullName>
    </submittedName>
</protein>
<name>A0A0M9A7K0_9HYME</name>
<dbReference type="Proteomes" id="UP000053105">
    <property type="component" value="Unassembled WGS sequence"/>
</dbReference>
<evidence type="ECO:0000313" key="2">
    <source>
        <dbReference type="Proteomes" id="UP000053105"/>
    </source>
</evidence>
<reference evidence="1 2" key="1">
    <citation type="submission" date="2015-07" db="EMBL/GenBank/DDBJ databases">
        <title>The genome of Melipona quadrifasciata.</title>
        <authorList>
            <person name="Pan H."/>
            <person name="Kapheim K."/>
        </authorList>
    </citation>
    <scope>NUCLEOTIDE SEQUENCE [LARGE SCALE GENOMIC DNA]</scope>
    <source>
        <strain evidence="1">0111107301</strain>
        <tissue evidence="1">Whole body</tissue>
    </source>
</reference>
<organism evidence="1 2">
    <name type="scientific">Melipona quadrifasciata</name>
    <dbReference type="NCBI Taxonomy" id="166423"/>
    <lineage>
        <taxon>Eukaryota</taxon>
        <taxon>Metazoa</taxon>
        <taxon>Ecdysozoa</taxon>
        <taxon>Arthropoda</taxon>
        <taxon>Hexapoda</taxon>
        <taxon>Insecta</taxon>
        <taxon>Pterygota</taxon>
        <taxon>Neoptera</taxon>
        <taxon>Endopterygota</taxon>
        <taxon>Hymenoptera</taxon>
        <taxon>Apocrita</taxon>
        <taxon>Aculeata</taxon>
        <taxon>Apoidea</taxon>
        <taxon>Anthophila</taxon>
        <taxon>Apidae</taxon>
        <taxon>Melipona</taxon>
    </lineage>
</organism>